<organism evidence="2 3">
    <name type="scientific">Plectus sambesii</name>
    <dbReference type="NCBI Taxonomy" id="2011161"/>
    <lineage>
        <taxon>Eukaryota</taxon>
        <taxon>Metazoa</taxon>
        <taxon>Ecdysozoa</taxon>
        <taxon>Nematoda</taxon>
        <taxon>Chromadorea</taxon>
        <taxon>Plectida</taxon>
        <taxon>Plectina</taxon>
        <taxon>Plectoidea</taxon>
        <taxon>Plectidae</taxon>
        <taxon>Plectus</taxon>
    </lineage>
</organism>
<name>A0A914UUU1_9BILA</name>
<evidence type="ECO:0000256" key="1">
    <source>
        <dbReference type="SAM" id="SignalP"/>
    </source>
</evidence>
<feature type="chain" id="PRO_5036793325" evidence="1">
    <location>
        <begin position="22"/>
        <end position="325"/>
    </location>
</feature>
<protein>
    <submittedName>
        <fullName evidence="3">Uncharacterized protein</fullName>
    </submittedName>
</protein>
<dbReference type="AlphaFoldDB" id="A0A914UUU1"/>
<proteinExistence type="predicted"/>
<evidence type="ECO:0000313" key="3">
    <source>
        <dbReference type="WBParaSite" id="PSAMB.scaffold12817size2569.g35104.t1"/>
    </source>
</evidence>
<keyword evidence="1" id="KW-0732">Signal</keyword>
<keyword evidence="2" id="KW-1185">Reference proteome</keyword>
<evidence type="ECO:0000313" key="2">
    <source>
        <dbReference type="Proteomes" id="UP000887566"/>
    </source>
</evidence>
<dbReference type="WBParaSite" id="PSAMB.scaffold12817size2569.g35104.t1">
    <property type="protein sequence ID" value="PSAMB.scaffold12817size2569.g35104.t1"/>
    <property type="gene ID" value="PSAMB.scaffold12817size2569.g35104"/>
</dbReference>
<accession>A0A914UUU1</accession>
<reference evidence="3" key="1">
    <citation type="submission" date="2022-11" db="UniProtKB">
        <authorList>
            <consortium name="WormBaseParasite"/>
        </authorList>
    </citation>
    <scope>IDENTIFICATION</scope>
</reference>
<dbReference type="Proteomes" id="UP000887566">
    <property type="component" value="Unplaced"/>
</dbReference>
<sequence>MTCLALYAIFLIASCSLFVRSDDTGLQTFTLTAVNATVMRLDSVDTTVPLSYVFTVFGNRSTANCTFTGLNPTKSDWIVSSRCPGVTNEGRFYVNRTAFDFEFEDSWQMTGPWTVYAVQRSRTVSGGSEDDPSYEPLPPTALERRWDFALGRFVIEEHHIIVDDTNKPSSSGTVPIGKKRRKKRNVLSDNQLELGVNVDQCLWDQFLSAYGPDTSAVRKALDYYVDAIVATANLMWNLDSIQPNLNIRIVKVRIRSICHLFCPAYRQYFQYQVWTTQPEDAPAAYHDDIENYLQSTCLLAKPNASGFDHSTVLSGTICLFGIGKF</sequence>
<feature type="signal peptide" evidence="1">
    <location>
        <begin position="1"/>
        <end position="21"/>
    </location>
</feature>